<dbReference type="EMBL" id="JACGXA010000003">
    <property type="protein sequence ID" value="MBA8805676.1"/>
    <property type="molecule type" value="Genomic_DNA"/>
</dbReference>
<comment type="caution">
    <text evidence="1">The sequence shown here is derived from an EMBL/GenBank/DDBJ whole genome shotgun (WGS) entry which is preliminary data.</text>
</comment>
<gene>
    <name evidence="1" type="ORF">FB382_004021</name>
</gene>
<name>A0A7W3PBK6_9ACTN</name>
<dbReference type="InterPro" id="IPR019587">
    <property type="entry name" value="Polyketide_cyclase/dehydratase"/>
</dbReference>
<sequence length="161" mass="17768">MSTSTDPSAQIEPLLEETIEVAATPATVWSLVSDLPRMAQWSPQVVKTFVRGGGPVELGTRTFNINRRGLLVWPTQAKVVRFDPHTEIAVRIKDNFTIWSFTLEPTGTGTRITQRRETPDGISSISLKLTDAVMGGQTKFTGELRAGMRQTLERIKAEAEA</sequence>
<reference evidence="1 2" key="1">
    <citation type="submission" date="2020-07" db="EMBL/GenBank/DDBJ databases">
        <title>Sequencing the genomes of 1000 actinobacteria strains.</title>
        <authorList>
            <person name="Klenk H.-P."/>
        </authorList>
    </citation>
    <scope>NUCLEOTIDE SEQUENCE [LARGE SCALE GENOMIC DNA]</scope>
    <source>
        <strain evidence="1 2">DSM 21349</strain>
    </source>
</reference>
<dbReference type="CDD" id="cd07812">
    <property type="entry name" value="SRPBCC"/>
    <property type="match status" value="1"/>
</dbReference>
<dbReference type="InterPro" id="IPR023393">
    <property type="entry name" value="START-like_dom_sf"/>
</dbReference>
<protein>
    <submittedName>
        <fullName evidence="1">Uncharacterized protein YndB with AHSA1/START domain</fullName>
    </submittedName>
</protein>
<organism evidence="1 2">
    <name type="scientific">Nocardioides ginsengisegetis</name>
    <dbReference type="NCBI Taxonomy" id="661491"/>
    <lineage>
        <taxon>Bacteria</taxon>
        <taxon>Bacillati</taxon>
        <taxon>Actinomycetota</taxon>
        <taxon>Actinomycetes</taxon>
        <taxon>Propionibacteriales</taxon>
        <taxon>Nocardioidaceae</taxon>
        <taxon>Nocardioides</taxon>
    </lineage>
</organism>
<accession>A0A7W3PBK6</accession>
<dbReference type="Gene3D" id="3.30.530.20">
    <property type="match status" value="1"/>
</dbReference>
<evidence type="ECO:0000313" key="1">
    <source>
        <dbReference type="EMBL" id="MBA8805676.1"/>
    </source>
</evidence>
<keyword evidence="2" id="KW-1185">Reference proteome</keyword>
<dbReference type="AlphaFoldDB" id="A0A7W3PBK6"/>
<dbReference type="SUPFAM" id="SSF55961">
    <property type="entry name" value="Bet v1-like"/>
    <property type="match status" value="1"/>
</dbReference>
<proteinExistence type="predicted"/>
<dbReference type="Proteomes" id="UP000580910">
    <property type="component" value="Unassembled WGS sequence"/>
</dbReference>
<dbReference type="Pfam" id="PF10604">
    <property type="entry name" value="Polyketide_cyc2"/>
    <property type="match status" value="1"/>
</dbReference>
<evidence type="ECO:0000313" key="2">
    <source>
        <dbReference type="Proteomes" id="UP000580910"/>
    </source>
</evidence>
<dbReference type="RefSeq" id="WP_220481939.1">
    <property type="nucleotide sequence ID" value="NZ_JACGXA010000003.1"/>
</dbReference>